<dbReference type="GO" id="GO:0035861">
    <property type="term" value="C:site of double-strand break"/>
    <property type="evidence" value="ECO:0007669"/>
    <property type="project" value="TreeGrafter"/>
</dbReference>
<dbReference type="Gene3D" id="1.10.10.1450">
    <property type="match status" value="1"/>
</dbReference>
<dbReference type="OrthoDB" id="10034054at2759"/>
<dbReference type="GO" id="GO:0006303">
    <property type="term" value="P:double-strand break repair via nonhomologous end joining"/>
    <property type="evidence" value="ECO:0007669"/>
    <property type="project" value="TreeGrafter"/>
</dbReference>
<evidence type="ECO:0000313" key="3">
    <source>
        <dbReference type="Proteomes" id="UP000053097"/>
    </source>
</evidence>
<keyword evidence="3" id="KW-1185">Reference proteome</keyword>
<dbReference type="InterPro" id="IPR052709">
    <property type="entry name" value="Transposase-MT_Hybrid"/>
</dbReference>
<dbReference type="GO" id="GO:0031297">
    <property type="term" value="P:replication fork processing"/>
    <property type="evidence" value="ECO:0007669"/>
    <property type="project" value="TreeGrafter"/>
</dbReference>
<organism evidence="2 3">
    <name type="scientific">Ooceraea biroi</name>
    <name type="common">Clonal raider ant</name>
    <name type="synonym">Cerapachys biroi</name>
    <dbReference type="NCBI Taxonomy" id="2015173"/>
    <lineage>
        <taxon>Eukaryota</taxon>
        <taxon>Metazoa</taxon>
        <taxon>Ecdysozoa</taxon>
        <taxon>Arthropoda</taxon>
        <taxon>Hexapoda</taxon>
        <taxon>Insecta</taxon>
        <taxon>Pterygota</taxon>
        <taxon>Neoptera</taxon>
        <taxon>Endopterygota</taxon>
        <taxon>Hymenoptera</taxon>
        <taxon>Apocrita</taxon>
        <taxon>Aculeata</taxon>
        <taxon>Formicoidea</taxon>
        <taxon>Formicidae</taxon>
        <taxon>Dorylinae</taxon>
        <taxon>Ooceraea</taxon>
    </lineage>
</organism>
<name>A0A026WJ60_OOCBI</name>
<dbReference type="PANTHER" id="PTHR46060">
    <property type="entry name" value="MARINER MOS1 TRANSPOSASE-LIKE PROTEIN"/>
    <property type="match status" value="1"/>
</dbReference>
<dbReference type="Pfam" id="PF17906">
    <property type="entry name" value="HTH_48"/>
    <property type="match status" value="1"/>
</dbReference>
<evidence type="ECO:0000259" key="1">
    <source>
        <dbReference type="Pfam" id="PF17906"/>
    </source>
</evidence>
<dbReference type="GO" id="GO:0042800">
    <property type="term" value="F:histone H3K4 methyltransferase activity"/>
    <property type="evidence" value="ECO:0007669"/>
    <property type="project" value="TreeGrafter"/>
</dbReference>
<dbReference type="GO" id="GO:0000729">
    <property type="term" value="P:DNA double-strand break processing"/>
    <property type="evidence" value="ECO:0007669"/>
    <property type="project" value="TreeGrafter"/>
</dbReference>
<dbReference type="GO" id="GO:0005634">
    <property type="term" value="C:nucleus"/>
    <property type="evidence" value="ECO:0007669"/>
    <property type="project" value="TreeGrafter"/>
</dbReference>
<protein>
    <submittedName>
        <fullName evidence="2">Histone-lysine N-methyltransferase SETMAR</fullName>
    </submittedName>
</protein>
<accession>A0A026WJ60</accession>
<proteinExistence type="predicted"/>
<evidence type="ECO:0000313" key="2">
    <source>
        <dbReference type="EMBL" id="EZA56060.1"/>
    </source>
</evidence>
<dbReference type="Proteomes" id="UP000053097">
    <property type="component" value="Unassembled WGS sequence"/>
</dbReference>
<dbReference type="GO" id="GO:0044547">
    <property type="term" value="F:DNA topoisomerase binding"/>
    <property type="evidence" value="ECO:0007669"/>
    <property type="project" value="TreeGrafter"/>
</dbReference>
<dbReference type="GO" id="GO:0003697">
    <property type="term" value="F:single-stranded DNA binding"/>
    <property type="evidence" value="ECO:0007669"/>
    <property type="project" value="TreeGrafter"/>
</dbReference>
<reference evidence="2 3" key="1">
    <citation type="journal article" date="2014" name="Curr. Biol.">
        <title>The genome of the clonal raider ant Cerapachys biroi.</title>
        <authorList>
            <person name="Oxley P.R."/>
            <person name="Ji L."/>
            <person name="Fetter-Pruneda I."/>
            <person name="McKenzie S.K."/>
            <person name="Li C."/>
            <person name="Hu H."/>
            <person name="Zhang G."/>
            <person name="Kronauer D.J."/>
        </authorList>
    </citation>
    <scope>NUCLEOTIDE SEQUENCE [LARGE SCALE GENOMIC DNA]</scope>
</reference>
<dbReference type="InterPro" id="IPR041426">
    <property type="entry name" value="Mos1_HTH"/>
</dbReference>
<dbReference type="GO" id="GO:0003690">
    <property type="term" value="F:double-stranded DNA binding"/>
    <property type="evidence" value="ECO:0007669"/>
    <property type="project" value="TreeGrafter"/>
</dbReference>
<dbReference type="GO" id="GO:0032259">
    <property type="term" value="P:methylation"/>
    <property type="evidence" value="ECO:0007669"/>
    <property type="project" value="UniProtKB-KW"/>
</dbReference>
<dbReference type="GO" id="GO:0044774">
    <property type="term" value="P:mitotic DNA integrity checkpoint signaling"/>
    <property type="evidence" value="ECO:0007669"/>
    <property type="project" value="TreeGrafter"/>
</dbReference>
<dbReference type="GO" id="GO:0046975">
    <property type="term" value="F:histone H3K36 methyltransferase activity"/>
    <property type="evidence" value="ECO:0007669"/>
    <property type="project" value="TreeGrafter"/>
</dbReference>
<dbReference type="GO" id="GO:0000793">
    <property type="term" value="C:condensed chromosome"/>
    <property type="evidence" value="ECO:0007669"/>
    <property type="project" value="TreeGrafter"/>
</dbReference>
<dbReference type="EMBL" id="KK107178">
    <property type="protein sequence ID" value="EZA56060.1"/>
    <property type="molecule type" value="Genomic_DNA"/>
</dbReference>
<keyword evidence="2" id="KW-0489">Methyltransferase</keyword>
<dbReference type="STRING" id="2015173.A0A026WJ60"/>
<gene>
    <name evidence="2" type="ORF">X777_03886</name>
</gene>
<sequence>MEDQKVHFRHILLFFFRKGVKATDAQREICGVYGDSAISADTRQRWFARFRSGDVNVSDAARSGRPSTTDDDQIVAAIKADRHLTTREIAERFDIAHTTVAGHCLESAGSKTYDPTIKFSKLVQLKCYRTNTLFFVNNAIFNYFYQMEVIFRRYIPYLKNVNYDLITFFIDKMAHLHCNVLKTCHNISDVIMKRFRFRIKIECAKGRLKTPVFNSLTMARHSIVK</sequence>
<keyword evidence="2" id="KW-0808">Transferase</keyword>
<dbReference type="PANTHER" id="PTHR46060:SF2">
    <property type="entry name" value="HISTONE-LYSINE N-METHYLTRANSFERASE SETMAR"/>
    <property type="match status" value="1"/>
</dbReference>
<dbReference type="AlphaFoldDB" id="A0A026WJ60"/>
<dbReference type="GO" id="GO:0015074">
    <property type="term" value="P:DNA integration"/>
    <property type="evidence" value="ECO:0007669"/>
    <property type="project" value="TreeGrafter"/>
</dbReference>
<dbReference type="GO" id="GO:0000014">
    <property type="term" value="F:single-stranded DNA endodeoxyribonuclease activity"/>
    <property type="evidence" value="ECO:0007669"/>
    <property type="project" value="TreeGrafter"/>
</dbReference>
<feature type="domain" description="Mos1 transposase HTH" evidence="1">
    <location>
        <begin position="5"/>
        <end position="54"/>
    </location>
</feature>